<keyword evidence="2" id="KW-1185">Reference proteome</keyword>
<sequence length="238" mass="26464">CATSNFTYFESGKKSKMTTQTPRVLDIKHYEDGTGAIIVQIIRRNASMTPQAGLVCVESLLSLRIIHQNGSVTEIDVDLGIQYLNYCFGSDVSIRPIRIYPLYDELILMTYTNATDEGDFSTYNEWGMVINWSGNVLSSTFFGQSYVNPVTKSWTPNQAAIRINIDPKQGFLRLSQITGRPESEWKHDANGQISLLSGDIIQEYGNVSTTIATIDGGYAIVYANNTANINISDDPFMT</sequence>
<comment type="caution">
    <text evidence="1">The sequence shown here is derived from an EMBL/GenBank/DDBJ whole genome shotgun (WGS) entry which is preliminary data.</text>
</comment>
<reference evidence="1" key="1">
    <citation type="submission" date="2021-06" db="EMBL/GenBank/DDBJ databases">
        <authorList>
            <person name="Kallberg Y."/>
            <person name="Tangrot J."/>
            <person name="Rosling A."/>
        </authorList>
    </citation>
    <scope>NUCLEOTIDE SEQUENCE</scope>
    <source>
        <strain evidence="1">IL203A</strain>
    </source>
</reference>
<gene>
    <name evidence="1" type="ORF">DHETER_LOCUS11275</name>
</gene>
<protein>
    <submittedName>
        <fullName evidence="1">4157_t:CDS:1</fullName>
    </submittedName>
</protein>
<dbReference type="Proteomes" id="UP000789702">
    <property type="component" value="Unassembled WGS sequence"/>
</dbReference>
<accession>A0ACA9P9Z7</accession>
<evidence type="ECO:0000313" key="1">
    <source>
        <dbReference type="EMBL" id="CAG8691431.1"/>
    </source>
</evidence>
<feature type="non-terminal residue" evidence="1">
    <location>
        <position position="238"/>
    </location>
</feature>
<name>A0ACA9P9Z7_9GLOM</name>
<feature type="non-terminal residue" evidence="1">
    <location>
        <position position="1"/>
    </location>
</feature>
<evidence type="ECO:0000313" key="2">
    <source>
        <dbReference type="Proteomes" id="UP000789702"/>
    </source>
</evidence>
<proteinExistence type="predicted"/>
<organism evidence="1 2">
    <name type="scientific">Dentiscutata heterogama</name>
    <dbReference type="NCBI Taxonomy" id="1316150"/>
    <lineage>
        <taxon>Eukaryota</taxon>
        <taxon>Fungi</taxon>
        <taxon>Fungi incertae sedis</taxon>
        <taxon>Mucoromycota</taxon>
        <taxon>Glomeromycotina</taxon>
        <taxon>Glomeromycetes</taxon>
        <taxon>Diversisporales</taxon>
        <taxon>Gigasporaceae</taxon>
        <taxon>Dentiscutata</taxon>
    </lineage>
</organism>
<dbReference type="EMBL" id="CAJVPU010024190">
    <property type="protein sequence ID" value="CAG8691431.1"/>
    <property type="molecule type" value="Genomic_DNA"/>
</dbReference>